<reference evidence="3 4" key="1">
    <citation type="submission" date="2025-04" db="UniProtKB">
        <authorList>
            <consortium name="RefSeq"/>
        </authorList>
    </citation>
    <scope>IDENTIFICATION</scope>
    <source>
        <tissue evidence="3 4">Sperm</tissue>
    </source>
</reference>
<dbReference type="InterPro" id="IPR003033">
    <property type="entry name" value="SCP2_sterol-bd_dom"/>
</dbReference>
<evidence type="ECO:0000313" key="4">
    <source>
        <dbReference type="RefSeq" id="XP_032799953.1"/>
    </source>
</evidence>
<evidence type="ECO:0000313" key="2">
    <source>
        <dbReference type="Proteomes" id="UP001318040"/>
    </source>
</evidence>
<dbReference type="InterPro" id="IPR036527">
    <property type="entry name" value="SCP2_sterol-bd_dom_sf"/>
</dbReference>
<dbReference type="KEGG" id="pmrn:116936913"/>
<dbReference type="Proteomes" id="UP001318040">
    <property type="component" value="Chromosome 85"/>
</dbReference>
<sequence>MGFTREGASRRVPVMVSVSGSSTPKEDNFKSAAVFRDIAKRLELEGESLVQKLSSVFEFRVRGTGDEIGVWTVDVKTGNGSVHYASGLPADVSLSVSDEDLVSVMSGRLNPQTAFFQGKMKIAGSMAAAMKLQSLVTTLPKAKL</sequence>
<proteinExistence type="predicted"/>
<accession>A0AAJ7SK11</accession>
<protein>
    <submittedName>
        <fullName evidence="3">Non-specific lipid-transfer protein-like isoform X1</fullName>
    </submittedName>
    <submittedName>
        <fullName evidence="4">Non-specific lipid-transfer protein-like isoform X2</fullName>
    </submittedName>
</protein>
<name>A0AAJ7SK11_PETMA</name>
<dbReference type="Pfam" id="PF02036">
    <property type="entry name" value="SCP2"/>
    <property type="match status" value="1"/>
</dbReference>
<dbReference type="AlphaFoldDB" id="A0AAJ7SK11"/>
<dbReference type="GO" id="GO:0005829">
    <property type="term" value="C:cytosol"/>
    <property type="evidence" value="ECO:0007669"/>
    <property type="project" value="TreeGrafter"/>
</dbReference>
<evidence type="ECO:0000313" key="3">
    <source>
        <dbReference type="RefSeq" id="XP_032799952.1"/>
    </source>
</evidence>
<evidence type="ECO:0000259" key="1">
    <source>
        <dbReference type="Pfam" id="PF02036"/>
    </source>
</evidence>
<keyword evidence="2" id="KW-1185">Reference proteome</keyword>
<dbReference type="PANTHER" id="PTHR10094">
    <property type="entry name" value="STEROL CARRIER PROTEIN 2 SCP-2 FAMILY PROTEIN"/>
    <property type="match status" value="1"/>
</dbReference>
<gene>
    <name evidence="3 4" type="primary">LOC116936913</name>
</gene>
<dbReference type="Gene3D" id="3.30.1050.10">
    <property type="entry name" value="SCP2 sterol-binding domain"/>
    <property type="match status" value="1"/>
</dbReference>
<dbReference type="RefSeq" id="XP_032799953.1">
    <property type="nucleotide sequence ID" value="XM_032944062.1"/>
</dbReference>
<organism evidence="2 4">
    <name type="scientific">Petromyzon marinus</name>
    <name type="common">Sea lamprey</name>
    <dbReference type="NCBI Taxonomy" id="7757"/>
    <lineage>
        <taxon>Eukaryota</taxon>
        <taxon>Metazoa</taxon>
        <taxon>Chordata</taxon>
        <taxon>Craniata</taxon>
        <taxon>Vertebrata</taxon>
        <taxon>Cyclostomata</taxon>
        <taxon>Hyperoartia</taxon>
        <taxon>Petromyzontiformes</taxon>
        <taxon>Petromyzontidae</taxon>
        <taxon>Petromyzon</taxon>
    </lineage>
</organism>
<feature type="domain" description="SCP2" evidence="1">
    <location>
        <begin position="43"/>
        <end position="136"/>
    </location>
</feature>
<dbReference type="FunFam" id="3.30.1050.10:FF:000001">
    <property type="entry name" value="Putative Non-specific lipid-transfer protein"/>
    <property type="match status" value="1"/>
</dbReference>
<dbReference type="PANTHER" id="PTHR10094:SF25">
    <property type="entry name" value="SCP2 STEROL-BINDING DOMAIN-CONTAINING PROTEIN 1"/>
    <property type="match status" value="1"/>
</dbReference>
<dbReference type="SUPFAM" id="SSF55718">
    <property type="entry name" value="SCP-like"/>
    <property type="match status" value="1"/>
</dbReference>
<dbReference type="RefSeq" id="XP_032799952.1">
    <property type="nucleotide sequence ID" value="XM_032944061.1"/>
</dbReference>